<evidence type="ECO:0000256" key="6">
    <source>
        <dbReference type="ARBA" id="ARBA00023002"/>
    </source>
</evidence>
<gene>
    <name evidence="11" type="ORF">E5167_03030</name>
</gene>
<dbReference type="Pfam" id="PF13239">
    <property type="entry name" value="2TM"/>
    <property type="match status" value="1"/>
</dbReference>
<feature type="transmembrane region" description="Helical" evidence="9">
    <location>
        <begin position="32"/>
        <end position="55"/>
    </location>
</feature>
<protein>
    <recommendedName>
        <fullName evidence="3">dihydrofolate reductase</fullName>
        <ecNumber evidence="3">1.5.1.3</ecNumber>
    </recommendedName>
</protein>
<dbReference type="RefSeq" id="WP_136840936.1">
    <property type="nucleotide sequence ID" value="NZ_SUPL01000002.1"/>
</dbReference>
<dbReference type="SUPFAM" id="SSF53597">
    <property type="entry name" value="Dihydrofolate reductase-like"/>
    <property type="match status" value="1"/>
</dbReference>
<evidence type="ECO:0000256" key="5">
    <source>
        <dbReference type="ARBA" id="ARBA00022857"/>
    </source>
</evidence>
<name>A0A4U0F2L2_9FLAO</name>
<comment type="caution">
    <text evidence="11">The sequence shown here is derived from an EMBL/GenBank/DDBJ whole genome shotgun (WGS) entry which is preliminary data.</text>
</comment>
<evidence type="ECO:0000256" key="4">
    <source>
        <dbReference type="ARBA" id="ARBA00022563"/>
    </source>
</evidence>
<dbReference type="GO" id="GO:0005829">
    <property type="term" value="C:cytosol"/>
    <property type="evidence" value="ECO:0007669"/>
    <property type="project" value="TreeGrafter"/>
</dbReference>
<organism evidence="11 12">
    <name type="scientific">Pontimicrobium aquaticum</name>
    <dbReference type="NCBI Taxonomy" id="2565367"/>
    <lineage>
        <taxon>Bacteria</taxon>
        <taxon>Pseudomonadati</taxon>
        <taxon>Bacteroidota</taxon>
        <taxon>Flavobacteriia</taxon>
        <taxon>Flavobacteriales</taxon>
        <taxon>Flavobacteriaceae</taxon>
        <taxon>Pontimicrobium</taxon>
    </lineage>
</organism>
<feature type="transmembrane region" description="Helical" evidence="9">
    <location>
        <begin position="67"/>
        <end position="87"/>
    </location>
</feature>
<dbReference type="InterPro" id="IPR025698">
    <property type="entry name" value="2TM_dom"/>
</dbReference>
<sequence length="311" mass="36400">MFGKKKNTPSIDSEQLELIQNAQRRIKQKKRLYVHFVIFLIGSIFLILANTVLGIGEDVKFFGKEWFLFAIFIWLFLFLYHVFNVFITNKFMGKDWEKSQLEKLVAKQQNRIEKLKKGFEKEEKLMAQSQVYNQAKPQTKVPLEKSGHKQDLTIIVAAAENDAIGKNNQLIWHLSDDLKRFKELTNGHHIIMGRKTFESFPKPLPNRKHVVISRQENYKVPEGVIVVNSLANAIDMAKNDSQPFIIGGGEIYKQAMLFANKIELTRVHHSFEADTFFPKIDTSTWKETQNRYHDKDNNHEYAFSFITYERK</sequence>
<evidence type="ECO:0000313" key="12">
    <source>
        <dbReference type="Proteomes" id="UP000307657"/>
    </source>
</evidence>
<dbReference type="EC" id="1.5.1.3" evidence="3"/>
<comment type="pathway">
    <text evidence="1">Cofactor biosynthesis; tetrahydrofolate biosynthesis; 5,6,7,8-tetrahydrofolate from 7,8-dihydrofolate: step 1/1.</text>
</comment>
<dbReference type="GO" id="GO:0006730">
    <property type="term" value="P:one-carbon metabolic process"/>
    <property type="evidence" value="ECO:0007669"/>
    <property type="project" value="UniProtKB-KW"/>
</dbReference>
<keyword evidence="8" id="KW-0175">Coiled coil</keyword>
<dbReference type="PROSITE" id="PS51330">
    <property type="entry name" value="DHFR_2"/>
    <property type="match status" value="1"/>
</dbReference>
<evidence type="ECO:0000256" key="2">
    <source>
        <dbReference type="ARBA" id="ARBA00009539"/>
    </source>
</evidence>
<keyword evidence="12" id="KW-1185">Reference proteome</keyword>
<feature type="coiled-coil region" evidence="8">
    <location>
        <begin position="98"/>
        <end position="125"/>
    </location>
</feature>
<dbReference type="GO" id="GO:0046654">
    <property type="term" value="P:tetrahydrofolate biosynthetic process"/>
    <property type="evidence" value="ECO:0007669"/>
    <property type="project" value="UniProtKB-UniPathway"/>
</dbReference>
<dbReference type="FunFam" id="3.40.430.10:FF:000001">
    <property type="entry name" value="Dihydrofolate reductase"/>
    <property type="match status" value="1"/>
</dbReference>
<dbReference type="InterPro" id="IPR001796">
    <property type="entry name" value="DHFR_dom"/>
</dbReference>
<keyword evidence="9" id="KW-1133">Transmembrane helix</keyword>
<evidence type="ECO:0000313" key="11">
    <source>
        <dbReference type="EMBL" id="TJY36932.1"/>
    </source>
</evidence>
<keyword evidence="9" id="KW-0472">Membrane</keyword>
<dbReference type="EMBL" id="SUPL01000002">
    <property type="protein sequence ID" value="TJY36932.1"/>
    <property type="molecule type" value="Genomic_DNA"/>
</dbReference>
<keyword evidence="4" id="KW-0554">One-carbon metabolism</keyword>
<comment type="similarity">
    <text evidence="2">Belongs to the dihydrofolate reductase family.</text>
</comment>
<reference evidence="11 12" key="1">
    <citation type="submission" date="2019-04" db="EMBL/GenBank/DDBJ databases">
        <title>Lacinutrix sp. nov., isolated from marine water.</title>
        <authorList>
            <person name="Kim W."/>
        </authorList>
    </citation>
    <scope>NUCLEOTIDE SEQUENCE [LARGE SCALE GENOMIC DNA]</scope>
    <source>
        <strain evidence="11 12">CAU 1491</strain>
    </source>
</reference>
<dbReference type="PRINTS" id="PR00070">
    <property type="entry name" value="DHFR"/>
</dbReference>
<dbReference type="UniPathway" id="UPA00077">
    <property type="reaction ID" value="UER00158"/>
</dbReference>
<dbReference type="GO" id="GO:0070401">
    <property type="term" value="F:NADP+ binding"/>
    <property type="evidence" value="ECO:0007669"/>
    <property type="project" value="UniProtKB-ARBA"/>
</dbReference>
<dbReference type="OrthoDB" id="9804315at2"/>
<accession>A0A4U0F2L2</accession>
<dbReference type="Proteomes" id="UP000307657">
    <property type="component" value="Unassembled WGS sequence"/>
</dbReference>
<evidence type="ECO:0000256" key="3">
    <source>
        <dbReference type="ARBA" id="ARBA00012856"/>
    </source>
</evidence>
<keyword evidence="5" id="KW-0521">NADP</keyword>
<dbReference type="PANTHER" id="PTHR48069">
    <property type="entry name" value="DIHYDROFOLATE REDUCTASE"/>
    <property type="match status" value="1"/>
</dbReference>
<evidence type="ECO:0000256" key="7">
    <source>
        <dbReference type="ARBA" id="ARBA00025067"/>
    </source>
</evidence>
<dbReference type="PANTHER" id="PTHR48069:SF3">
    <property type="entry name" value="DIHYDROFOLATE REDUCTASE"/>
    <property type="match status" value="1"/>
</dbReference>
<comment type="function">
    <text evidence="7">Key enzyme in folate metabolism. Catalyzes an essential reaction for de novo glycine and purine synthesis, and for DNA precursor synthesis.</text>
</comment>
<evidence type="ECO:0000256" key="1">
    <source>
        <dbReference type="ARBA" id="ARBA00004903"/>
    </source>
</evidence>
<dbReference type="CDD" id="cd00209">
    <property type="entry name" value="DHFR"/>
    <property type="match status" value="1"/>
</dbReference>
<dbReference type="GO" id="GO:0046452">
    <property type="term" value="P:dihydrofolate metabolic process"/>
    <property type="evidence" value="ECO:0007669"/>
    <property type="project" value="TreeGrafter"/>
</dbReference>
<evidence type="ECO:0000256" key="9">
    <source>
        <dbReference type="SAM" id="Phobius"/>
    </source>
</evidence>
<evidence type="ECO:0000259" key="10">
    <source>
        <dbReference type="PROSITE" id="PS51330"/>
    </source>
</evidence>
<dbReference type="AlphaFoldDB" id="A0A4U0F2L2"/>
<feature type="domain" description="DHFR" evidence="10">
    <location>
        <begin position="151"/>
        <end position="310"/>
    </location>
</feature>
<evidence type="ECO:0000256" key="8">
    <source>
        <dbReference type="SAM" id="Coils"/>
    </source>
</evidence>
<dbReference type="GO" id="GO:0046655">
    <property type="term" value="P:folic acid metabolic process"/>
    <property type="evidence" value="ECO:0007669"/>
    <property type="project" value="TreeGrafter"/>
</dbReference>
<proteinExistence type="inferred from homology"/>
<keyword evidence="6" id="KW-0560">Oxidoreductase</keyword>
<dbReference type="Pfam" id="PF00186">
    <property type="entry name" value="DHFR_1"/>
    <property type="match status" value="1"/>
</dbReference>
<keyword evidence="9" id="KW-0812">Transmembrane</keyword>
<dbReference type="Gene3D" id="3.40.430.10">
    <property type="entry name" value="Dihydrofolate Reductase, subunit A"/>
    <property type="match status" value="1"/>
</dbReference>
<dbReference type="GO" id="GO:0004146">
    <property type="term" value="F:dihydrofolate reductase activity"/>
    <property type="evidence" value="ECO:0007669"/>
    <property type="project" value="UniProtKB-EC"/>
</dbReference>
<dbReference type="InterPro" id="IPR012259">
    <property type="entry name" value="DHFR"/>
</dbReference>
<dbReference type="InterPro" id="IPR024072">
    <property type="entry name" value="DHFR-like_dom_sf"/>
</dbReference>